<protein>
    <submittedName>
        <fullName evidence="2">Uncharacterized protein</fullName>
    </submittedName>
</protein>
<proteinExistence type="predicted"/>
<gene>
    <name evidence="2" type="ORF">VFH_III035680</name>
</gene>
<keyword evidence="3" id="KW-1185">Reference proteome</keyword>
<accession>A0AAV0ZVA9</accession>
<evidence type="ECO:0000313" key="2">
    <source>
        <dbReference type="EMBL" id="CAI8602339.1"/>
    </source>
</evidence>
<evidence type="ECO:0000313" key="3">
    <source>
        <dbReference type="Proteomes" id="UP001157006"/>
    </source>
</evidence>
<dbReference type="AlphaFoldDB" id="A0AAV0ZVA9"/>
<name>A0AAV0ZVA9_VICFA</name>
<keyword evidence="1" id="KW-1133">Transmembrane helix</keyword>
<evidence type="ECO:0000256" key="1">
    <source>
        <dbReference type="SAM" id="Phobius"/>
    </source>
</evidence>
<reference evidence="2 3" key="1">
    <citation type="submission" date="2023-01" db="EMBL/GenBank/DDBJ databases">
        <authorList>
            <person name="Kreplak J."/>
        </authorList>
    </citation>
    <scope>NUCLEOTIDE SEQUENCE [LARGE SCALE GENOMIC DNA]</scope>
</reference>
<dbReference type="Proteomes" id="UP001157006">
    <property type="component" value="Chromosome 3"/>
</dbReference>
<keyword evidence="1" id="KW-0472">Membrane</keyword>
<sequence>MSLSNFACFFSLLTFDQTLVVVSLISCSHFFALILIQLSRRSRSEELASCSPGECGATGMNFFFPFFMASEFISVVHSNDIPHVGFLVVFLLVF</sequence>
<keyword evidence="1" id="KW-0812">Transmembrane</keyword>
<dbReference type="EMBL" id="OX451738">
    <property type="protein sequence ID" value="CAI8602339.1"/>
    <property type="molecule type" value="Genomic_DNA"/>
</dbReference>
<feature type="transmembrane region" description="Helical" evidence="1">
    <location>
        <begin position="20"/>
        <end position="38"/>
    </location>
</feature>
<organism evidence="2 3">
    <name type="scientific">Vicia faba</name>
    <name type="common">Broad bean</name>
    <name type="synonym">Faba vulgaris</name>
    <dbReference type="NCBI Taxonomy" id="3906"/>
    <lineage>
        <taxon>Eukaryota</taxon>
        <taxon>Viridiplantae</taxon>
        <taxon>Streptophyta</taxon>
        <taxon>Embryophyta</taxon>
        <taxon>Tracheophyta</taxon>
        <taxon>Spermatophyta</taxon>
        <taxon>Magnoliopsida</taxon>
        <taxon>eudicotyledons</taxon>
        <taxon>Gunneridae</taxon>
        <taxon>Pentapetalae</taxon>
        <taxon>rosids</taxon>
        <taxon>fabids</taxon>
        <taxon>Fabales</taxon>
        <taxon>Fabaceae</taxon>
        <taxon>Papilionoideae</taxon>
        <taxon>50 kb inversion clade</taxon>
        <taxon>NPAAA clade</taxon>
        <taxon>Hologalegina</taxon>
        <taxon>IRL clade</taxon>
        <taxon>Fabeae</taxon>
        <taxon>Vicia</taxon>
    </lineage>
</organism>